<evidence type="ECO:0000256" key="1">
    <source>
        <dbReference type="SAM" id="Phobius"/>
    </source>
</evidence>
<accession>A0A9D1TWC3</accession>
<protein>
    <recommendedName>
        <fullName evidence="4">DUF624 domain-containing protein</fullName>
    </recommendedName>
</protein>
<keyword evidence="1" id="KW-0472">Membrane</keyword>
<dbReference type="Proteomes" id="UP000823933">
    <property type="component" value="Unassembled WGS sequence"/>
</dbReference>
<proteinExistence type="predicted"/>
<reference evidence="2" key="1">
    <citation type="journal article" date="2021" name="PeerJ">
        <title>Extensive microbial diversity within the chicken gut microbiome revealed by metagenomics and culture.</title>
        <authorList>
            <person name="Gilroy R."/>
            <person name="Ravi A."/>
            <person name="Getino M."/>
            <person name="Pursley I."/>
            <person name="Horton D.L."/>
            <person name="Alikhan N.F."/>
            <person name="Baker D."/>
            <person name="Gharbi K."/>
            <person name="Hall N."/>
            <person name="Watson M."/>
            <person name="Adriaenssens E.M."/>
            <person name="Foster-Nyarko E."/>
            <person name="Jarju S."/>
            <person name="Secka A."/>
            <person name="Antonio M."/>
            <person name="Oren A."/>
            <person name="Chaudhuri R.R."/>
            <person name="La Ragione R."/>
            <person name="Hildebrand F."/>
            <person name="Pallen M.J."/>
        </authorList>
    </citation>
    <scope>NUCLEOTIDE SEQUENCE</scope>
    <source>
        <strain evidence="2">ChiHcolR34-3080</strain>
    </source>
</reference>
<feature type="transmembrane region" description="Helical" evidence="1">
    <location>
        <begin position="116"/>
        <end position="138"/>
    </location>
</feature>
<feature type="transmembrane region" description="Helical" evidence="1">
    <location>
        <begin position="71"/>
        <end position="95"/>
    </location>
</feature>
<comment type="caution">
    <text evidence="2">The sequence shown here is derived from an EMBL/GenBank/DDBJ whole genome shotgun (WGS) entry which is preliminary data.</text>
</comment>
<evidence type="ECO:0000313" key="2">
    <source>
        <dbReference type="EMBL" id="HIW09151.1"/>
    </source>
</evidence>
<feature type="transmembrane region" description="Helical" evidence="1">
    <location>
        <begin position="39"/>
        <end position="59"/>
    </location>
</feature>
<sequence>MSILSDLFKREDRLGPGVAPDEPRKKGLRRLWEVCTRDLGSFFWAGLLALAGLAAWYFLTVFALLSRSLALVAAAGAAGGLAAAPELCALTDLILRGLRDEPFYFWRAWRKAWRSSLPACLAPGAALGAAAALDVFAAQLALEGSAAGGTLWGVILGMALLAGFAPYLCAQMVLFEQPLGRSLKNSLLLFLAGLPRSLGAAAILLGYAAAIALFAPLAYLLLILGNVWLPLAAALLAVYRPMEQALDLEKQVRAVQEERRGRQ</sequence>
<dbReference type="EMBL" id="DXHQ01000080">
    <property type="protein sequence ID" value="HIW09151.1"/>
    <property type="molecule type" value="Genomic_DNA"/>
</dbReference>
<evidence type="ECO:0000313" key="3">
    <source>
        <dbReference type="Proteomes" id="UP000823933"/>
    </source>
</evidence>
<gene>
    <name evidence="2" type="ORF">H9890_07115</name>
</gene>
<evidence type="ECO:0008006" key="4">
    <source>
        <dbReference type="Google" id="ProtNLM"/>
    </source>
</evidence>
<keyword evidence="1" id="KW-0812">Transmembrane</keyword>
<feature type="transmembrane region" description="Helical" evidence="1">
    <location>
        <begin position="217"/>
        <end position="239"/>
    </location>
</feature>
<feature type="transmembrane region" description="Helical" evidence="1">
    <location>
        <begin position="187"/>
        <end position="211"/>
    </location>
</feature>
<reference evidence="2" key="2">
    <citation type="submission" date="2021-04" db="EMBL/GenBank/DDBJ databases">
        <authorList>
            <person name="Gilroy R."/>
        </authorList>
    </citation>
    <scope>NUCLEOTIDE SEQUENCE</scope>
    <source>
        <strain evidence="2">ChiHcolR34-3080</strain>
    </source>
</reference>
<keyword evidence="1" id="KW-1133">Transmembrane helix</keyword>
<name>A0A9D1TWC3_9FIRM</name>
<feature type="transmembrane region" description="Helical" evidence="1">
    <location>
        <begin position="150"/>
        <end position="175"/>
    </location>
</feature>
<organism evidence="2 3">
    <name type="scientific">Candidatus Faecalibacterium intestinigallinarum</name>
    <dbReference type="NCBI Taxonomy" id="2838581"/>
    <lineage>
        <taxon>Bacteria</taxon>
        <taxon>Bacillati</taxon>
        <taxon>Bacillota</taxon>
        <taxon>Clostridia</taxon>
        <taxon>Eubacteriales</taxon>
        <taxon>Oscillospiraceae</taxon>
        <taxon>Faecalibacterium</taxon>
    </lineage>
</organism>
<dbReference type="AlphaFoldDB" id="A0A9D1TWC3"/>